<reference evidence="8 9" key="1">
    <citation type="submission" date="2018-03" db="EMBL/GenBank/DDBJ databases">
        <title>Marinobacter brunus sp. nov., a marine bacterium of Gamma-proteobacteria isolated from the surface seawater of the South China Sea.</title>
        <authorList>
            <person name="Cheng H."/>
            <person name="Wu Y.-H."/>
            <person name="Xamxidin M."/>
            <person name="Xu X.-W."/>
        </authorList>
    </citation>
    <scope>NUCLEOTIDE SEQUENCE [LARGE SCALE GENOMIC DNA]</scope>
    <source>
        <strain evidence="8 9">JCM 30472</strain>
    </source>
</reference>
<feature type="active site" description="Proton donor" evidence="6">
    <location>
        <position position="150"/>
    </location>
</feature>
<evidence type="ECO:0000256" key="3">
    <source>
        <dbReference type="ARBA" id="ARBA00022801"/>
    </source>
</evidence>
<feature type="domain" description="Phosphotyrosine protein phosphatase I" evidence="7">
    <location>
        <begin position="39"/>
        <end position="161"/>
    </location>
</feature>
<dbReference type="Pfam" id="PF01451">
    <property type="entry name" value="LMWPc"/>
    <property type="match status" value="1"/>
</dbReference>
<evidence type="ECO:0000256" key="6">
    <source>
        <dbReference type="PIRSR" id="PIRSR617867-1"/>
    </source>
</evidence>
<feature type="active site" description="Nucleophile" evidence="6">
    <location>
        <position position="45"/>
    </location>
</feature>
<dbReference type="Gene3D" id="3.40.50.2300">
    <property type="match status" value="1"/>
</dbReference>
<dbReference type="InterPro" id="IPR017867">
    <property type="entry name" value="Tyr_phospatase_low_mol_wt"/>
</dbReference>
<evidence type="ECO:0000256" key="2">
    <source>
        <dbReference type="ARBA" id="ARBA00013064"/>
    </source>
</evidence>
<protein>
    <recommendedName>
        <fullName evidence="2">protein-tyrosine-phosphatase</fullName>
        <ecNumber evidence="2">3.1.3.48</ecNumber>
    </recommendedName>
</protein>
<comment type="caution">
    <text evidence="8">The sequence shown here is derived from an EMBL/GenBank/DDBJ whole genome shotgun (WGS) entry which is preliminary data.</text>
</comment>
<dbReference type="SMART" id="SM00226">
    <property type="entry name" value="LMWPc"/>
    <property type="match status" value="1"/>
</dbReference>
<accession>A0A2T1K8L3</accession>
<dbReference type="PANTHER" id="PTHR11717">
    <property type="entry name" value="LOW MOLECULAR WEIGHT PROTEIN TYROSINE PHOSPHATASE"/>
    <property type="match status" value="1"/>
</dbReference>
<keyword evidence="4" id="KW-0904">Protein phosphatase</keyword>
<dbReference type="InterPro" id="IPR036196">
    <property type="entry name" value="Ptyr_pPase_sf"/>
</dbReference>
<sequence>MYERYGSKKGFLRFYYHRVLALAGVYRRYSRNADFPATRRVVFICSGNICRSPLAEVYARSLGMEAASCGLNCGDDYPADPRAREFAREQGLSLEHHKTVNVRDFRFEDSDLVVVMEPSHLGQFEKKVGRNYTLVLAGNYCEKPTPYIHDPFNCCPAFFTRCEATVMESVRGLYA</sequence>
<dbReference type="EMBL" id="PXNN01000017">
    <property type="protein sequence ID" value="PSF06476.1"/>
    <property type="molecule type" value="Genomic_DNA"/>
</dbReference>
<gene>
    <name evidence="8" type="ORF">C7H08_15320</name>
</gene>
<proteinExistence type="inferred from homology"/>
<evidence type="ECO:0000256" key="5">
    <source>
        <dbReference type="ARBA" id="ARBA00051722"/>
    </source>
</evidence>
<evidence type="ECO:0000256" key="1">
    <source>
        <dbReference type="ARBA" id="ARBA00011063"/>
    </source>
</evidence>
<dbReference type="PRINTS" id="PR00719">
    <property type="entry name" value="LMWPTPASE"/>
</dbReference>
<comment type="catalytic activity">
    <reaction evidence="5">
        <text>O-phospho-L-tyrosyl-[protein] + H2O = L-tyrosyl-[protein] + phosphate</text>
        <dbReference type="Rhea" id="RHEA:10684"/>
        <dbReference type="Rhea" id="RHEA-COMP:10136"/>
        <dbReference type="Rhea" id="RHEA-COMP:20101"/>
        <dbReference type="ChEBI" id="CHEBI:15377"/>
        <dbReference type="ChEBI" id="CHEBI:43474"/>
        <dbReference type="ChEBI" id="CHEBI:46858"/>
        <dbReference type="ChEBI" id="CHEBI:61978"/>
        <dbReference type="EC" id="3.1.3.48"/>
    </reaction>
</comment>
<dbReference type="InterPro" id="IPR023485">
    <property type="entry name" value="Ptyr_pPase"/>
</dbReference>
<dbReference type="PANTHER" id="PTHR11717:SF31">
    <property type="entry name" value="LOW MOLECULAR WEIGHT PROTEIN-TYROSINE-PHOSPHATASE ETP-RELATED"/>
    <property type="match status" value="1"/>
</dbReference>
<organism evidence="8 9">
    <name type="scientific">Marinobacter halophilus</name>
    <dbReference type="NCBI Taxonomy" id="1323740"/>
    <lineage>
        <taxon>Bacteria</taxon>
        <taxon>Pseudomonadati</taxon>
        <taxon>Pseudomonadota</taxon>
        <taxon>Gammaproteobacteria</taxon>
        <taxon>Pseudomonadales</taxon>
        <taxon>Marinobacteraceae</taxon>
        <taxon>Marinobacter</taxon>
    </lineage>
</organism>
<dbReference type="AlphaFoldDB" id="A0A2T1K8L3"/>
<dbReference type="EC" id="3.1.3.48" evidence="2"/>
<comment type="similarity">
    <text evidence="1">Belongs to the low molecular weight phosphotyrosine protein phosphatase family.</text>
</comment>
<dbReference type="GO" id="GO:0004725">
    <property type="term" value="F:protein tyrosine phosphatase activity"/>
    <property type="evidence" value="ECO:0007669"/>
    <property type="project" value="UniProtKB-EC"/>
</dbReference>
<dbReference type="SUPFAM" id="SSF52788">
    <property type="entry name" value="Phosphotyrosine protein phosphatases I"/>
    <property type="match status" value="1"/>
</dbReference>
<dbReference type="InterPro" id="IPR050438">
    <property type="entry name" value="LMW_PTPase"/>
</dbReference>
<evidence type="ECO:0000313" key="8">
    <source>
        <dbReference type="EMBL" id="PSF06476.1"/>
    </source>
</evidence>
<feature type="active site" evidence="6">
    <location>
        <position position="51"/>
    </location>
</feature>
<keyword evidence="9" id="KW-1185">Reference proteome</keyword>
<keyword evidence="3" id="KW-0378">Hydrolase</keyword>
<dbReference type="Proteomes" id="UP000238385">
    <property type="component" value="Unassembled WGS sequence"/>
</dbReference>
<evidence type="ECO:0000259" key="7">
    <source>
        <dbReference type="SMART" id="SM00226"/>
    </source>
</evidence>
<name>A0A2T1K8L3_9GAMM</name>
<evidence type="ECO:0000313" key="9">
    <source>
        <dbReference type="Proteomes" id="UP000238385"/>
    </source>
</evidence>
<evidence type="ECO:0000256" key="4">
    <source>
        <dbReference type="ARBA" id="ARBA00022912"/>
    </source>
</evidence>